<feature type="active site" evidence="6">
    <location>
        <position position="28"/>
    </location>
</feature>
<dbReference type="PANTHER" id="PTHR13291">
    <property type="entry name" value="JOSEPHIN 1, 2"/>
    <property type="match status" value="1"/>
</dbReference>
<evidence type="ECO:0000256" key="5">
    <source>
        <dbReference type="ARBA" id="ARBA00022801"/>
    </source>
</evidence>
<dbReference type="PANTHER" id="PTHR13291:SF0">
    <property type="entry name" value="JOSEPHIN-LIKE PROTEIN"/>
    <property type="match status" value="1"/>
</dbReference>
<dbReference type="GO" id="GO:0004843">
    <property type="term" value="F:cysteine-type deubiquitinase activity"/>
    <property type="evidence" value="ECO:0007669"/>
    <property type="project" value="UniProtKB-EC"/>
</dbReference>
<protein>
    <recommendedName>
        <fullName evidence="2">ubiquitinyl hydrolase 1</fullName>
        <ecNumber evidence="2">3.4.19.12</ecNumber>
    </recommendedName>
</protein>
<dbReference type="GeneID" id="39736101"/>
<dbReference type="Proteomes" id="UP000220158">
    <property type="component" value="Chromosome 9"/>
</dbReference>
<proteinExistence type="predicted"/>
<reference evidence="8 9" key="1">
    <citation type="submission" date="2015-04" db="EMBL/GenBank/DDBJ databases">
        <authorList>
            <consortium name="Pathogen Informatics"/>
        </authorList>
    </citation>
    <scope>NUCLEOTIDE SEQUENCE [LARGE SCALE GENOMIC DNA]</scope>
    <source>
        <strain evidence="8 9">SGS1</strain>
    </source>
</reference>
<evidence type="ECO:0000256" key="2">
    <source>
        <dbReference type="ARBA" id="ARBA00012759"/>
    </source>
</evidence>
<evidence type="ECO:0000313" key="9">
    <source>
        <dbReference type="Proteomes" id="UP000220158"/>
    </source>
</evidence>
<dbReference type="Pfam" id="PF02099">
    <property type="entry name" value="Josephin"/>
    <property type="match status" value="1"/>
</dbReference>
<gene>
    <name evidence="8" type="ORF">PRELSG_0908900</name>
</gene>
<dbReference type="EMBL" id="LN835304">
    <property type="protein sequence ID" value="CRG99989.1"/>
    <property type="molecule type" value="Genomic_DNA"/>
</dbReference>
<evidence type="ECO:0000256" key="4">
    <source>
        <dbReference type="ARBA" id="ARBA00022786"/>
    </source>
</evidence>
<name>A0A1J1H8S1_PLARL</name>
<keyword evidence="9" id="KW-1185">Reference proteome</keyword>
<dbReference type="Gene3D" id="3.90.70.40">
    <property type="match status" value="1"/>
</dbReference>
<keyword evidence="4" id="KW-0833">Ubl conjugation pathway</keyword>
<feature type="active site" evidence="6">
    <location>
        <position position="173"/>
    </location>
</feature>
<dbReference type="KEGG" id="prel:PRELSG_0908900"/>
<evidence type="ECO:0000259" key="7">
    <source>
        <dbReference type="PROSITE" id="PS50957"/>
    </source>
</evidence>
<dbReference type="SMART" id="SM01246">
    <property type="entry name" value="Josephin"/>
    <property type="match status" value="1"/>
</dbReference>
<dbReference type="PROSITE" id="PS50957">
    <property type="entry name" value="JOSEPHIN"/>
    <property type="match status" value="1"/>
</dbReference>
<dbReference type="GO" id="GO:0016579">
    <property type="term" value="P:protein deubiquitination"/>
    <property type="evidence" value="ECO:0007669"/>
    <property type="project" value="InterPro"/>
</dbReference>
<dbReference type="VEuPathDB" id="PlasmoDB:PRELSG_0908900"/>
<evidence type="ECO:0000256" key="3">
    <source>
        <dbReference type="ARBA" id="ARBA00022670"/>
    </source>
</evidence>
<dbReference type="InterPro" id="IPR040053">
    <property type="entry name" value="JOSD1/2"/>
</dbReference>
<dbReference type="EC" id="3.4.19.12" evidence="2"/>
<dbReference type="AlphaFoldDB" id="A0A1J1H8S1"/>
<dbReference type="InterPro" id="IPR006155">
    <property type="entry name" value="Josephin"/>
</dbReference>
<evidence type="ECO:0000256" key="1">
    <source>
        <dbReference type="ARBA" id="ARBA00000707"/>
    </source>
</evidence>
<feature type="domain" description="Josephin" evidence="7">
    <location>
        <begin position="15"/>
        <end position="235"/>
    </location>
</feature>
<dbReference type="RefSeq" id="XP_028532994.1">
    <property type="nucleotide sequence ID" value="XM_028676513.1"/>
</dbReference>
<dbReference type="OrthoDB" id="422700at2759"/>
<feature type="active site" evidence="6">
    <location>
        <position position="188"/>
    </location>
</feature>
<organism evidence="8 9">
    <name type="scientific">Plasmodium relictum</name>
    <dbReference type="NCBI Taxonomy" id="85471"/>
    <lineage>
        <taxon>Eukaryota</taxon>
        <taxon>Sar</taxon>
        <taxon>Alveolata</taxon>
        <taxon>Apicomplexa</taxon>
        <taxon>Aconoidasida</taxon>
        <taxon>Haemosporida</taxon>
        <taxon>Plasmodiidae</taxon>
        <taxon>Plasmodium</taxon>
        <taxon>Plasmodium (Haemamoeba)</taxon>
    </lineage>
</organism>
<accession>A0A1J1H8S1</accession>
<comment type="catalytic activity">
    <reaction evidence="1">
        <text>Thiol-dependent hydrolysis of ester, thioester, amide, peptide and isopeptide bonds formed by the C-terminal Gly of ubiquitin (a 76-residue protein attached to proteins as an intracellular targeting signal).</text>
        <dbReference type="EC" id="3.4.19.12"/>
    </reaction>
</comment>
<sequence length="235" mass="28257">MCCYNNFIIETEKGPINVYFEKQSRLYCLVHTTNNILQAHVYYPNDFIQFESKLNYDSLEINELKDNNDKSSEGKYSFDMKREDKLRYNNIFSYFKKSIHYFGNFNINILYFLMNKHNIELCWVDNKEILKKINNNDNCTTIFNDNQLNNKNLIAFIINVVKLKIFDLYYHRHFYAIRKISGLWFHLDSSLSKPVLFPSNQDINDHLISILKNNKFRNSDNYIIQVFKKEKDNSN</sequence>
<keyword evidence="3" id="KW-0645">Protease</keyword>
<evidence type="ECO:0000313" key="8">
    <source>
        <dbReference type="EMBL" id="CRG99989.1"/>
    </source>
</evidence>
<evidence type="ECO:0000256" key="6">
    <source>
        <dbReference type="PROSITE-ProRule" id="PRU00331"/>
    </source>
</evidence>
<keyword evidence="5 6" id="KW-0378">Hydrolase</keyword>
<dbReference type="GO" id="GO:0006508">
    <property type="term" value="P:proteolysis"/>
    <property type="evidence" value="ECO:0007669"/>
    <property type="project" value="UniProtKB-KW"/>
</dbReference>